<evidence type="ECO:0000259" key="2">
    <source>
        <dbReference type="Pfam" id="PF01551"/>
    </source>
</evidence>
<dbReference type="InterPro" id="IPR050570">
    <property type="entry name" value="Cell_wall_metabolism_enzyme"/>
</dbReference>
<dbReference type="PANTHER" id="PTHR21666">
    <property type="entry name" value="PEPTIDASE-RELATED"/>
    <property type="match status" value="1"/>
</dbReference>
<feature type="compositionally biased region" description="Low complexity" evidence="1">
    <location>
        <begin position="95"/>
        <end position="113"/>
    </location>
</feature>
<evidence type="ECO:0000313" key="4">
    <source>
        <dbReference type="Proteomes" id="UP000807371"/>
    </source>
</evidence>
<name>A0ABS0NL19_9ACTN</name>
<keyword evidence="4" id="KW-1185">Reference proteome</keyword>
<dbReference type="CDD" id="cd12797">
    <property type="entry name" value="M23_peptidase"/>
    <property type="match status" value="1"/>
</dbReference>
<gene>
    <name evidence="3" type="ORF">IHE55_14250</name>
</gene>
<proteinExistence type="predicted"/>
<feature type="compositionally biased region" description="Basic and acidic residues" evidence="1">
    <location>
        <begin position="23"/>
        <end position="36"/>
    </location>
</feature>
<organism evidence="3 4">
    <name type="scientific">Streptomyces pactum</name>
    <dbReference type="NCBI Taxonomy" id="68249"/>
    <lineage>
        <taxon>Bacteria</taxon>
        <taxon>Bacillati</taxon>
        <taxon>Actinomycetota</taxon>
        <taxon>Actinomycetes</taxon>
        <taxon>Kitasatosporales</taxon>
        <taxon>Streptomycetaceae</taxon>
        <taxon>Streptomyces</taxon>
    </lineage>
</organism>
<sequence length="260" mass="26088">MPGTGDVAGASGTPGATRVSDVVADRSVHTGRDAAARDLYGTGEHGLPALGGEGAALSGTAAGVAVAAGLPVANGAAGQRSPRALHGPGPELDFGARPRAGARADAPAAPDRGGPAGGHGTWTVPVASYQLSAGFGSSGSRWSHGHTGQDFAVPVGTRVRSAGEGEVVSMGCGGPFGMSLVVRHPNGMFTQYAHLATVLVTEGERVRTGEPLGLSGNTGNSSGPHLHFEVRRTPEFGSAVDPVRWLGEHGVRLRSTADER</sequence>
<evidence type="ECO:0000256" key="1">
    <source>
        <dbReference type="SAM" id="MobiDB-lite"/>
    </source>
</evidence>
<dbReference type="Gene3D" id="2.70.70.10">
    <property type="entry name" value="Glucose Permease (Domain IIA)"/>
    <property type="match status" value="1"/>
</dbReference>
<evidence type="ECO:0000313" key="3">
    <source>
        <dbReference type="EMBL" id="MBH5335887.1"/>
    </source>
</evidence>
<feature type="region of interest" description="Disordered" evidence="1">
    <location>
        <begin position="76"/>
        <end position="121"/>
    </location>
</feature>
<dbReference type="PANTHER" id="PTHR21666:SF270">
    <property type="entry name" value="MUREIN HYDROLASE ACTIVATOR ENVC"/>
    <property type="match status" value="1"/>
</dbReference>
<accession>A0ABS0NL19</accession>
<dbReference type="EMBL" id="JACYXC010000001">
    <property type="protein sequence ID" value="MBH5335887.1"/>
    <property type="molecule type" value="Genomic_DNA"/>
</dbReference>
<dbReference type="InterPro" id="IPR011055">
    <property type="entry name" value="Dup_hybrid_motif"/>
</dbReference>
<comment type="caution">
    <text evidence="3">The sequence shown here is derived from an EMBL/GenBank/DDBJ whole genome shotgun (WGS) entry which is preliminary data.</text>
</comment>
<dbReference type="Pfam" id="PF01551">
    <property type="entry name" value="Peptidase_M23"/>
    <property type="match status" value="1"/>
</dbReference>
<feature type="region of interest" description="Disordered" evidence="1">
    <location>
        <begin position="1"/>
        <end position="45"/>
    </location>
</feature>
<reference evidence="3 4" key="1">
    <citation type="submission" date="2020-09" db="EMBL/GenBank/DDBJ databases">
        <title>Biosynthesis of the nuclear factor of activated T cells inhibitor NFAT-133 and its congeners in Streptomyces pactum.</title>
        <authorList>
            <person name="Zhou W."/>
            <person name="Posri P."/>
            <person name="Abugrain M.E."/>
            <person name="Weisberg A.J."/>
            <person name="Chang J.H."/>
            <person name="Mahmud T."/>
        </authorList>
    </citation>
    <scope>NUCLEOTIDE SEQUENCE [LARGE SCALE GENOMIC DNA]</scope>
    <source>
        <strain evidence="3 4">ATCC 27456</strain>
    </source>
</reference>
<dbReference type="SUPFAM" id="SSF51261">
    <property type="entry name" value="Duplicated hybrid motif"/>
    <property type="match status" value="1"/>
</dbReference>
<dbReference type="InterPro" id="IPR016047">
    <property type="entry name" value="M23ase_b-sheet_dom"/>
</dbReference>
<dbReference type="Proteomes" id="UP000807371">
    <property type="component" value="Unassembled WGS sequence"/>
</dbReference>
<feature type="domain" description="M23ase beta-sheet core" evidence="2">
    <location>
        <begin position="145"/>
        <end position="242"/>
    </location>
</feature>
<protein>
    <submittedName>
        <fullName evidence="3">Peptidoglycan DD-metalloendopeptidase family protein</fullName>
    </submittedName>
</protein>